<keyword evidence="3" id="KW-0813">Transport</keyword>
<dbReference type="Proteomes" id="UP000595253">
    <property type="component" value="Chromosome"/>
</dbReference>
<evidence type="ECO:0000313" key="16">
    <source>
        <dbReference type="Proteomes" id="UP000595253"/>
    </source>
</evidence>
<feature type="domain" description="SecA family profile" evidence="14">
    <location>
        <begin position="1"/>
        <end position="146"/>
    </location>
</feature>
<dbReference type="InterPro" id="IPR027417">
    <property type="entry name" value="P-loop_NTPase"/>
</dbReference>
<keyword evidence="8" id="KW-0653">Protein transport</keyword>
<dbReference type="GO" id="GO:0005886">
    <property type="term" value="C:plasma membrane"/>
    <property type="evidence" value="ECO:0007669"/>
    <property type="project" value="TreeGrafter"/>
</dbReference>
<feature type="region of interest" description="Disordered" evidence="12">
    <location>
        <begin position="157"/>
        <end position="179"/>
    </location>
</feature>
<keyword evidence="4" id="KW-1003">Cell membrane</keyword>
<gene>
    <name evidence="15" type="ORF">LLC_09140</name>
</gene>
<keyword evidence="10" id="KW-0811">Translocation</keyword>
<keyword evidence="5" id="KW-0963">Cytoplasm</keyword>
<dbReference type="InterPro" id="IPR044722">
    <property type="entry name" value="SecA_SF2_C"/>
</dbReference>
<evidence type="ECO:0000256" key="12">
    <source>
        <dbReference type="SAM" id="MobiDB-lite"/>
    </source>
</evidence>
<dbReference type="SUPFAM" id="SSF52540">
    <property type="entry name" value="P-loop containing nucleoside triphosphate hydrolases"/>
    <property type="match status" value="1"/>
</dbReference>
<dbReference type="InterPro" id="IPR000185">
    <property type="entry name" value="SecA"/>
</dbReference>
<dbReference type="GO" id="GO:0006605">
    <property type="term" value="P:protein targeting"/>
    <property type="evidence" value="ECO:0007669"/>
    <property type="project" value="InterPro"/>
</dbReference>
<protein>
    <recommendedName>
        <fullName evidence="17">Preprotein translocase subunit SecA</fullName>
    </recommendedName>
</protein>
<evidence type="ECO:0000259" key="14">
    <source>
        <dbReference type="PROSITE" id="PS51196"/>
    </source>
</evidence>
<evidence type="ECO:0000313" key="15">
    <source>
        <dbReference type="EMBL" id="BCO05674.1"/>
    </source>
</evidence>
<dbReference type="GO" id="GO:0005829">
    <property type="term" value="C:cytosol"/>
    <property type="evidence" value="ECO:0007669"/>
    <property type="project" value="TreeGrafter"/>
</dbReference>
<dbReference type="Pfam" id="PF21090">
    <property type="entry name" value="P-loop_SecA"/>
    <property type="match status" value="1"/>
</dbReference>
<accession>A0AAD1JZR8</accession>
<dbReference type="InterPro" id="IPR001650">
    <property type="entry name" value="Helicase_C-like"/>
</dbReference>
<dbReference type="InterPro" id="IPR011116">
    <property type="entry name" value="SecA_Wing/Scaffold"/>
</dbReference>
<dbReference type="GO" id="GO:0031522">
    <property type="term" value="C:cell envelope Sec protein transport complex"/>
    <property type="evidence" value="ECO:0007669"/>
    <property type="project" value="TreeGrafter"/>
</dbReference>
<evidence type="ECO:0000256" key="8">
    <source>
        <dbReference type="ARBA" id="ARBA00022927"/>
    </source>
</evidence>
<dbReference type="PANTHER" id="PTHR30612">
    <property type="entry name" value="SECA INNER MEMBRANE COMPONENT OF SEC PROTEIN SECRETION SYSTEM"/>
    <property type="match status" value="1"/>
</dbReference>
<sequence>MHKKEQPLLIITGSVDASELMSLYLLDLGIAHNVLNAKSSLKEAQMIKKAGRVGAVTVSTTMAGRGTDIKITEESIKKGGLAVIITERLPNRRGELQAKGRAGRKGEPGVTYSYESLEDDVIKKFMQGRVQKYYDKRVEKSQNLPYHQVPPKIRRGSLRRTFKKSQQKSEEQGEGQRSQSLQFDNILKLQKDMFNESRQRVLQFSDIDEVLNFLSQQLSLTLKE</sequence>
<dbReference type="PANTHER" id="PTHR30612:SF0">
    <property type="entry name" value="CHLOROPLAST PROTEIN-TRANSPORTING ATPASE"/>
    <property type="match status" value="1"/>
</dbReference>
<organism evidence="15 16">
    <name type="scientific">Lactococcus lactis subsp. cremoris</name>
    <name type="common">Streptococcus cremoris</name>
    <dbReference type="NCBI Taxonomy" id="1359"/>
    <lineage>
        <taxon>Bacteria</taxon>
        <taxon>Bacillati</taxon>
        <taxon>Bacillota</taxon>
        <taxon>Bacilli</taxon>
        <taxon>Lactobacillales</taxon>
        <taxon>Streptococcaceae</taxon>
        <taxon>Lactococcus</taxon>
    </lineage>
</organism>
<dbReference type="InterPro" id="IPR014018">
    <property type="entry name" value="SecA_motor_DEAD"/>
</dbReference>
<dbReference type="FunFam" id="3.40.50.300:FF:000429">
    <property type="entry name" value="Preprotein translocase subunit SecA"/>
    <property type="match status" value="1"/>
</dbReference>
<dbReference type="Pfam" id="PF07516">
    <property type="entry name" value="SecA_SW"/>
    <property type="match status" value="1"/>
</dbReference>
<evidence type="ECO:0000256" key="11">
    <source>
        <dbReference type="ARBA" id="ARBA00023136"/>
    </source>
</evidence>
<proteinExistence type="inferred from homology"/>
<evidence type="ECO:0000256" key="5">
    <source>
        <dbReference type="ARBA" id="ARBA00022490"/>
    </source>
</evidence>
<dbReference type="SUPFAM" id="SSF81886">
    <property type="entry name" value="Helical scaffold and wing domains of SecA"/>
    <property type="match status" value="1"/>
</dbReference>
<evidence type="ECO:0000256" key="1">
    <source>
        <dbReference type="ARBA" id="ARBA00004170"/>
    </source>
</evidence>
<dbReference type="AlphaFoldDB" id="A0AAD1JZR8"/>
<evidence type="ECO:0000256" key="2">
    <source>
        <dbReference type="ARBA" id="ARBA00007650"/>
    </source>
</evidence>
<keyword evidence="9" id="KW-1278">Translocase</keyword>
<feature type="domain" description="Helicase C-terminal" evidence="13">
    <location>
        <begin position="1"/>
        <end position="152"/>
    </location>
</feature>
<dbReference type="PROSITE" id="PS51196">
    <property type="entry name" value="SECA_MOTOR_DEAD"/>
    <property type="match status" value="1"/>
</dbReference>
<dbReference type="GO" id="GO:0006886">
    <property type="term" value="P:intracellular protein transport"/>
    <property type="evidence" value="ECO:0007669"/>
    <property type="project" value="InterPro"/>
</dbReference>
<reference evidence="15 16" key="1">
    <citation type="submission" date="2020-12" db="EMBL/GenBank/DDBJ databases">
        <title>Complete genome sequence of lactococcus lactis subsp. cremoris strain EPSC and strain G3-2.</title>
        <authorList>
            <person name="Kita K."/>
            <person name="Ishikawa S."/>
        </authorList>
    </citation>
    <scope>NUCLEOTIDE SEQUENCE [LARGE SCALE GENOMIC DNA]</scope>
    <source>
        <strain evidence="15 16">EPSC</strain>
    </source>
</reference>
<evidence type="ECO:0000259" key="13">
    <source>
        <dbReference type="PROSITE" id="PS51194"/>
    </source>
</evidence>
<evidence type="ECO:0000256" key="3">
    <source>
        <dbReference type="ARBA" id="ARBA00022448"/>
    </source>
</evidence>
<feature type="compositionally biased region" description="Basic residues" evidence="12">
    <location>
        <begin position="157"/>
        <end position="166"/>
    </location>
</feature>
<dbReference type="EMBL" id="AP024222">
    <property type="protein sequence ID" value="BCO05674.1"/>
    <property type="molecule type" value="Genomic_DNA"/>
</dbReference>
<dbReference type="GO" id="GO:0043952">
    <property type="term" value="P:protein transport by the Sec complex"/>
    <property type="evidence" value="ECO:0007669"/>
    <property type="project" value="TreeGrafter"/>
</dbReference>
<dbReference type="GO" id="GO:0005524">
    <property type="term" value="F:ATP binding"/>
    <property type="evidence" value="ECO:0007669"/>
    <property type="project" value="UniProtKB-KW"/>
</dbReference>
<evidence type="ECO:0000256" key="7">
    <source>
        <dbReference type="ARBA" id="ARBA00022840"/>
    </source>
</evidence>
<dbReference type="InterPro" id="IPR036266">
    <property type="entry name" value="SecA_Wing/Scaffold_sf"/>
</dbReference>
<keyword evidence="7" id="KW-0067">ATP-binding</keyword>
<dbReference type="GO" id="GO:0017038">
    <property type="term" value="P:protein import"/>
    <property type="evidence" value="ECO:0007669"/>
    <property type="project" value="InterPro"/>
</dbReference>
<comment type="similarity">
    <text evidence="2">Belongs to the SecA family.</text>
</comment>
<evidence type="ECO:0000256" key="6">
    <source>
        <dbReference type="ARBA" id="ARBA00022741"/>
    </source>
</evidence>
<comment type="subcellular location">
    <subcellularLocation>
        <location evidence="1">Membrane</location>
        <topology evidence="1">Peripheral membrane protein</topology>
    </subcellularLocation>
</comment>
<keyword evidence="6" id="KW-0547">Nucleotide-binding</keyword>
<evidence type="ECO:0000256" key="4">
    <source>
        <dbReference type="ARBA" id="ARBA00022475"/>
    </source>
</evidence>
<name>A0AAD1JZR8_LACLC</name>
<dbReference type="Gene3D" id="3.40.50.300">
    <property type="entry name" value="P-loop containing nucleotide triphosphate hydrolases"/>
    <property type="match status" value="1"/>
</dbReference>
<evidence type="ECO:0000256" key="9">
    <source>
        <dbReference type="ARBA" id="ARBA00022967"/>
    </source>
</evidence>
<keyword evidence="11" id="KW-0472">Membrane</keyword>
<evidence type="ECO:0000256" key="10">
    <source>
        <dbReference type="ARBA" id="ARBA00023010"/>
    </source>
</evidence>
<dbReference type="PROSITE" id="PS51194">
    <property type="entry name" value="HELICASE_CTER"/>
    <property type="match status" value="1"/>
</dbReference>
<evidence type="ECO:0008006" key="17">
    <source>
        <dbReference type="Google" id="ProtNLM"/>
    </source>
</evidence>